<gene>
    <name evidence="1" type="ORF">GCM10011403_07870</name>
</gene>
<keyword evidence="2" id="KW-1185">Reference proteome</keyword>
<dbReference type="AlphaFoldDB" id="A0A917GP01"/>
<sequence length="258" mass="29893">MSHFLHLHDWLNAKEAISYLKLSDIEVSLPALIKAYTALQFEMNLDFKDPAVYVLRLEEATSYPHKLFNVESIDENSSHHVNGKLLRQLFAEPISRSVMQRGYGEDEPVWIFSWMNDESFESSQNVPVYIRWDGNWSPEYRLDFELLKWGKLMKEFPNLLLFKRAHLDSLIQSESQAKENIQKNRLKTDRKTSLGSKERNTLLILIAALCSEAKINYKQRGISSAIQKMTEELGSPVSDDTINRVLKQIDSALESRSR</sequence>
<evidence type="ECO:0000313" key="1">
    <source>
        <dbReference type="EMBL" id="GGG53084.1"/>
    </source>
</evidence>
<dbReference type="EMBL" id="BMIY01000003">
    <property type="protein sequence ID" value="GGG53084.1"/>
    <property type="molecule type" value="Genomic_DNA"/>
</dbReference>
<comment type="caution">
    <text evidence="1">The sequence shown here is derived from an EMBL/GenBank/DDBJ whole genome shotgun (WGS) entry which is preliminary data.</text>
</comment>
<protein>
    <submittedName>
        <fullName evidence="1">Uncharacterized protein</fullName>
    </submittedName>
</protein>
<evidence type="ECO:0000313" key="2">
    <source>
        <dbReference type="Proteomes" id="UP000627715"/>
    </source>
</evidence>
<dbReference type="Proteomes" id="UP000627715">
    <property type="component" value="Unassembled WGS sequence"/>
</dbReference>
<reference evidence="1" key="2">
    <citation type="submission" date="2020-09" db="EMBL/GenBank/DDBJ databases">
        <authorList>
            <person name="Sun Q."/>
            <person name="Zhou Y."/>
        </authorList>
    </citation>
    <scope>NUCLEOTIDE SEQUENCE</scope>
    <source>
        <strain evidence="1">CGMCC 1.15425</strain>
    </source>
</reference>
<reference evidence="1" key="1">
    <citation type="journal article" date="2014" name="Int. J. Syst. Evol. Microbiol.">
        <title>Complete genome sequence of Corynebacterium casei LMG S-19264T (=DSM 44701T), isolated from a smear-ripened cheese.</title>
        <authorList>
            <consortium name="US DOE Joint Genome Institute (JGI-PGF)"/>
            <person name="Walter F."/>
            <person name="Albersmeier A."/>
            <person name="Kalinowski J."/>
            <person name="Ruckert C."/>
        </authorList>
    </citation>
    <scope>NUCLEOTIDE SEQUENCE</scope>
    <source>
        <strain evidence="1">CGMCC 1.15425</strain>
    </source>
</reference>
<proteinExistence type="predicted"/>
<accession>A0A917GP01</accession>
<name>A0A917GP01_9GAMM</name>
<organism evidence="1 2">
    <name type="scientific">Pseudohongiella nitratireducens</name>
    <dbReference type="NCBI Taxonomy" id="1768907"/>
    <lineage>
        <taxon>Bacteria</taxon>
        <taxon>Pseudomonadati</taxon>
        <taxon>Pseudomonadota</taxon>
        <taxon>Gammaproteobacteria</taxon>
        <taxon>Pseudomonadales</taxon>
        <taxon>Pseudohongiellaceae</taxon>
        <taxon>Pseudohongiella</taxon>
    </lineage>
</organism>
<dbReference type="RefSeq" id="WP_068809894.1">
    <property type="nucleotide sequence ID" value="NZ_BMIY01000003.1"/>
</dbReference>